<accession>A0A090AMJ3</accession>
<dbReference type="GO" id="GO:0005886">
    <property type="term" value="C:plasma membrane"/>
    <property type="evidence" value="ECO:0007669"/>
    <property type="project" value="UniProtKB-SubCell"/>
</dbReference>
<keyword evidence="5 13" id="KW-0997">Cell inner membrane</keyword>
<dbReference type="NCBIfam" id="NF006927">
    <property type="entry name" value="PRK09412.1"/>
    <property type="match status" value="1"/>
</dbReference>
<evidence type="ECO:0000256" key="8">
    <source>
        <dbReference type="ARBA" id="ARBA00023136"/>
    </source>
</evidence>
<comment type="function">
    <text evidence="13">Responsible for the transport of C4-dicarboxylates.</text>
</comment>
<keyword evidence="4 13" id="KW-1003">Cell membrane</keyword>
<evidence type="ECO:0000256" key="4">
    <source>
        <dbReference type="ARBA" id="ARBA00022475"/>
    </source>
</evidence>
<comment type="catalytic activity">
    <reaction evidence="10">
        <text>(S)-malate(in) + succinate(out) = (S)-malate(out) + succinate(in)</text>
        <dbReference type="Rhea" id="RHEA:29327"/>
        <dbReference type="ChEBI" id="CHEBI:15589"/>
        <dbReference type="ChEBI" id="CHEBI:30031"/>
    </reaction>
    <physiologicalReaction direction="right-to-left" evidence="10">
        <dbReference type="Rhea" id="RHEA:29329"/>
    </physiologicalReaction>
</comment>
<evidence type="ECO:0000256" key="7">
    <source>
        <dbReference type="ARBA" id="ARBA00022989"/>
    </source>
</evidence>
<feature type="transmembrane region" description="Helical" evidence="14">
    <location>
        <begin position="364"/>
        <end position="389"/>
    </location>
</feature>
<sequence length="431" mass="47283">MIIVELLIVFLSIGLGIKLGGIGIGFSGGLGVFLLTFFCKAHIGSIPFDVIGIIISVISATSTLEAAGGTNYLIDISERFLRKRPKYINFLAPLVTYLITIVSGTGNMAFATLPIISELAKKQGVQPSRPLSASVVASQIAITASPLSAAVILFSSLLEETGINYLKFLGISFFSTIAGIFFAILTINFFEDNFFQKKYHKNIIIDKKKVSTSKKIFNKKQSRTSVLIFLIGVIFIVVYSFFFEKNATFGNLTLSRNNVSILVMLTIATLITLYSKLDSKKILKTNIFTIGMSACVCIMGVSLLGDTFLHSHFSLIQNSLNSILKNYPWMLSIILFFSSIFLYSQAVTTKIFMPLMLALGIKPIIIISSFSAVSALFVLPTYPTLLAAIEIDDTGSTYIGKYIFNHSFIIPGILSIFFSVLFSFIMCLVIL</sequence>
<evidence type="ECO:0000256" key="3">
    <source>
        <dbReference type="ARBA" id="ARBA00022448"/>
    </source>
</evidence>
<reference evidence="15 16" key="2">
    <citation type="journal article" date="2014" name="Curr. Biol.">
        <title>Symbiont-Supplemented Maternal Investment Underpinning Host's Ecological Adaptation.</title>
        <authorList>
            <person name="Kaiwa N."/>
            <person name="Hosokawa T."/>
            <person name="Nikoh N."/>
            <person name="Tanahashi M."/>
            <person name="Moriyama M."/>
            <person name="Meng X.Y."/>
            <person name="Maeda T."/>
            <person name="Yamaguchi K."/>
            <person name="Shigenobu S."/>
            <person name="Ito M."/>
            <person name="Fukatsu T."/>
        </authorList>
    </citation>
    <scope>NUCLEOTIDE SEQUENCE [LARGE SCALE GENOMIC DNA]</scope>
    <source>
        <strain evidence="15 16">UwTKB</strain>
    </source>
</reference>
<keyword evidence="7 14" id="KW-1133">Transmembrane helix</keyword>
<comment type="subcellular location">
    <subcellularLocation>
        <location evidence="1 13">Cell inner membrane</location>
        <topology evidence="1 13">Multi-pass membrane protein</topology>
    </subcellularLocation>
</comment>
<dbReference type="NCBIfam" id="TIGR00770">
    <property type="entry name" value="Dcu"/>
    <property type="match status" value="1"/>
</dbReference>
<dbReference type="NCBIfam" id="NF009136">
    <property type="entry name" value="PRK12489.1"/>
    <property type="match status" value="1"/>
</dbReference>
<dbReference type="InterPro" id="IPR004668">
    <property type="entry name" value="Anaer_Dcu_memb_transpt"/>
</dbReference>
<dbReference type="HOGENOM" id="CLU_036056_1_1_6"/>
<reference evidence="16" key="1">
    <citation type="submission" date="2013-11" db="EMBL/GenBank/DDBJ databases">
        <title>Symbiont-containing voluminous jelly as an extraordinary maternal gift for overwintering insect nymphs.</title>
        <authorList>
            <person name="Kaiwa N."/>
            <person name="Hosokawa T."/>
            <person name="Nikoh N."/>
            <person name="Meng X.Y."/>
            <person name="Tanahashi M."/>
            <person name="Moriyama M."/>
            <person name="Maeda T."/>
            <person name="Yamaguchi K."/>
            <person name="Shigenobu S."/>
            <person name="Ito M."/>
            <person name="Fukatsu T."/>
        </authorList>
    </citation>
    <scope>NUCLEOTIDE SEQUENCE [LARGE SCALE GENOMIC DNA]</scope>
    <source>
        <strain evidence="16">UwTKB</strain>
    </source>
</reference>
<proteinExistence type="inferred from homology"/>
<dbReference type="PIRSF" id="PIRSF004539">
    <property type="entry name" value="C4-dicrbxl_trns"/>
    <property type="match status" value="1"/>
</dbReference>
<dbReference type="RefSeq" id="WP_041063390.1">
    <property type="nucleotide sequence ID" value="NZ_AP014521.1"/>
</dbReference>
<dbReference type="KEGG" id="sbw:TGUWTKB_5900"/>
<feature type="transmembrane region" description="Helical" evidence="14">
    <location>
        <begin position="329"/>
        <end position="352"/>
    </location>
</feature>
<protein>
    <recommendedName>
        <fullName evidence="13">C4-dicarboxylate transporter</fullName>
    </recommendedName>
</protein>
<evidence type="ECO:0000256" key="9">
    <source>
        <dbReference type="ARBA" id="ARBA00034237"/>
    </source>
</evidence>
<dbReference type="PANTHER" id="PTHR36106">
    <property type="entry name" value="ANAEROBIC C4-DICARBOXYLATE TRANSPORTER DCUB"/>
    <property type="match status" value="1"/>
</dbReference>
<evidence type="ECO:0000313" key="16">
    <source>
        <dbReference type="Proteomes" id="UP000031627"/>
    </source>
</evidence>
<comment type="similarity">
    <text evidence="2 13">Belongs to the DcuA/DcuB transporter (TC 2.A.13.1) family.</text>
</comment>
<organism evidence="15 16">
    <name type="scientific">Candidatus Tachikawaea gelatinosa</name>
    <dbReference type="NCBI Taxonomy" id="1410383"/>
    <lineage>
        <taxon>Bacteria</taxon>
        <taxon>Pseudomonadati</taxon>
        <taxon>Pseudomonadota</taxon>
        <taxon>Gammaproteobacteria</taxon>
        <taxon>Enterobacterales</taxon>
        <taxon>Enterobacteriaceae</taxon>
        <taxon>Candidatus Tachikawaea</taxon>
    </lineage>
</organism>
<evidence type="ECO:0000256" key="5">
    <source>
        <dbReference type="ARBA" id="ARBA00022519"/>
    </source>
</evidence>
<comment type="catalytic activity">
    <reaction evidence="11">
        <text>fumarate(in) + succinate(out) = fumarate(out) + succinate(in)</text>
        <dbReference type="Rhea" id="RHEA:29323"/>
        <dbReference type="ChEBI" id="CHEBI:29806"/>
        <dbReference type="ChEBI" id="CHEBI:30031"/>
    </reaction>
    <physiologicalReaction direction="right-to-left" evidence="11">
        <dbReference type="Rhea" id="RHEA:29325"/>
    </physiologicalReaction>
</comment>
<evidence type="ECO:0000256" key="12">
    <source>
        <dbReference type="ARBA" id="ARBA00036117"/>
    </source>
</evidence>
<feature type="transmembrane region" description="Helical" evidence="14">
    <location>
        <begin position="254"/>
        <end position="275"/>
    </location>
</feature>
<dbReference type="Pfam" id="PF03605">
    <property type="entry name" value="DcuA_DcuB"/>
    <property type="match status" value="1"/>
</dbReference>
<feature type="transmembrane region" description="Helical" evidence="14">
    <location>
        <begin position="94"/>
        <end position="116"/>
    </location>
</feature>
<keyword evidence="6 14" id="KW-0812">Transmembrane</keyword>
<evidence type="ECO:0000256" key="13">
    <source>
        <dbReference type="PIRNR" id="PIRNR004539"/>
    </source>
</evidence>
<comment type="catalytic activity">
    <reaction evidence="12">
        <text>fumarate(in) + L-aspartate(out) = fumarate(out) + L-aspartate(in)</text>
        <dbReference type="Rhea" id="RHEA:72459"/>
        <dbReference type="ChEBI" id="CHEBI:29806"/>
        <dbReference type="ChEBI" id="CHEBI:29991"/>
    </reaction>
    <physiologicalReaction direction="left-to-right" evidence="12">
        <dbReference type="Rhea" id="RHEA:72460"/>
    </physiologicalReaction>
</comment>
<evidence type="ECO:0000256" key="14">
    <source>
        <dbReference type="SAM" id="Phobius"/>
    </source>
</evidence>
<dbReference type="GO" id="GO:0015556">
    <property type="term" value="F:C4-dicarboxylate transmembrane transporter activity"/>
    <property type="evidence" value="ECO:0007669"/>
    <property type="project" value="InterPro"/>
</dbReference>
<name>A0A090AMJ3_9ENTR</name>
<feature type="transmembrane region" description="Helical" evidence="14">
    <location>
        <begin position="168"/>
        <end position="190"/>
    </location>
</feature>
<evidence type="ECO:0000313" key="15">
    <source>
        <dbReference type="EMBL" id="BAP58814.1"/>
    </source>
</evidence>
<evidence type="ECO:0000256" key="1">
    <source>
        <dbReference type="ARBA" id="ARBA00004429"/>
    </source>
</evidence>
<keyword evidence="16" id="KW-1185">Reference proteome</keyword>
<keyword evidence="8 13" id="KW-0472">Membrane</keyword>
<evidence type="ECO:0000256" key="11">
    <source>
        <dbReference type="ARBA" id="ARBA00034287"/>
    </source>
</evidence>
<comment type="catalytic activity">
    <reaction evidence="9">
        <text>L-aspartate(in) + succinate(out) = L-aspartate(out) + succinate(in)</text>
        <dbReference type="Rhea" id="RHEA:29343"/>
        <dbReference type="ChEBI" id="CHEBI:29991"/>
        <dbReference type="ChEBI" id="CHEBI:30031"/>
    </reaction>
    <physiologicalReaction direction="right-to-left" evidence="9">
        <dbReference type="Rhea" id="RHEA:29345"/>
    </physiologicalReaction>
</comment>
<keyword evidence="3 13" id="KW-0813">Transport</keyword>
<feature type="transmembrane region" description="Helical" evidence="14">
    <location>
        <begin position="50"/>
        <end position="74"/>
    </location>
</feature>
<evidence type="ECO:0000256" key="6">
    <source>
        <dbReference type="ARBA" id="ARBA00022692"/>
    </source>
</evidence>
<dbReference type="PANTHER" id="PTHR36106:SF2">
    <property type="entry name" value="C4-DICARBOXYLATE TRANSPORTER DCUA"/>
    <property type="match status" value="1"/>
</dbReference>
<dbReference type="OrthoDB" id="9770910at2"/>
<dbReference type="Proteomes" id="UP000031627">
    <property type="component" value="Chromosome"/>
</dbReference>
<feature type="transmembrane region" description="Helical" evidence="14">
    <location>
        <begin position="409"/>
        <end position="430"/>
    </location>
</feature>
<gene>
    <name evidence="15" type="primary">dcuA</name>
    <name evidence="15" type="ORF">TGUWTKB_5900</name>
</gene>
<evidence type="ECO:0000256" key="2">
    <source>
        <dbReference type="ARBA" id="ARBA00006413"/>
    </source>
</evidence>
<evidence type="ECO:0000256" key="10">
    <source>
        <dbReference type="ARBA" id="ARBA00034284"/>
    </source>
</evidence>
<feature type="transmembrane region" description="Helical" evidence="14">
    <location>
        <begin position="6"/>
        <end position="38"/>
    </location>
</feature>
<feature type="transmembrane region" description="Helical" evidence="14">
    <location>
        <begin position="224"/>
        <end position="242"/>
    </location>
</feature>
<dbReference type="AlphaFoldDB" id="A0A090AMJ3"/>
<dbReference type="EMBL" id="AP014521">
    <property type="protein sequence ID" value="BAP58814.1"/>
    <property type="molecule type" value="Genomic_DNA"/>
</dbReference>
<feature type="transmembrane region" description="Helical" evidence="14">
    <location>
        <begin position="287"/>
        <end position="309"/>
    </location>
</feature>